<feature type="transmembrane region" description="Helical" evidence="9">
    <location>
        <begin position="357"/>
        <end position="376"/>
    </location>
</feature>
<feature type="transmembrane region" description="Helical" evidence="9">
    <location>
        <begin position="383"/>
        <end position="406"/>
    </location>
</feature>
<keyword evidence="3 8" id="KW-0813">Transport</keyword>
<evidence type="ECO:0000313" key="12">
    <source>
        <dbReference type="Proteomes" id="UP000799770"/>
    </source>
</evidence>
<feature type="transmembrane region" description="Helical" evidence="9">
    <location>
        <begin position="143"/>
        <end position="161"/>
    </location>
</feature>
<evidence type="ECO:0000256" key="2">
    <source>
        <dbReference type="ARBA" id="ARBA00010992"/>
    </source>
</evidence>
<feature type="transmembrane region" description="Helical" evidence="9">
    <location>
        <begin position="455"/>
        <end position="472"/>
    </location>
</feature>
<dbReference type="GO" id="GO:0016020">
    <property type="term" value="C:membrane"/>
    <property type="evidence" value="ECO:0007669"/>
    <property type="project" value="UniProtKB-SubCell"/>
</dbReference>
<dbReference type="AlphaFoldDB" id="A0A6A5Z4R2"/>
<evidence type="ECO:0000259" key="10">
    <source>
        <dbReference type="PROSITE" id="PS50850"/>
    </source>
</evidence>
<feature type="domain" description="Major facilitator superfamily (MFS) profile" evidence="10">
    <location>
        <begin position="66"/>
        <end position="506"/>
    </location>
</feature>
<dbReference type="InterPro" id="IPR036259">
    <property type="entry name" value="MFS_trans_sf"/>
</dbReference>
<keyword evidence="12" id="KW-1185">Reference proteome</keyword>
<evidence type="ECO:0000256" key="3">
    <source>
        <dbReference type="ARBA" id="ARBA00022448"/>
    </source>
</evidence>
<dbReference type="GO" id="GO:0005351">
    <property type="term" value="F:carbohydrate:proton symporter activity"/>
    <property type="evidence" value="ECO:0007669"/>
    <property type="project" value="TreeGrafter"/>
</dbReference>
<dbReference type="OrthoDB" id="6612291at2759"/>
<reference evidence="11" key="1">
    <citation type="journal article" date="2020" name="Stud. Mycol.">
        <title>101 Dothideomycetes genomes: a test case for predicting lifestyles and emergence of pathogens.</title>
        <authorList>
            <person name="Haridas S."/>
            <person name="Albert R."/>
            <person name="Binder M."/>
            <person name="Bloem J."/>
            <person name="Labutti K."/>
            <person name="Salamov A."/>
            <person name="Andreopoulos B."/>
            <person name="Baker S."/>
            <person name="Barry K."/>
            <person name="Bills G."/>
            <person name="Bluhm B."/>
            <person name="Cannon C."/>
            <person name="Castanera R."/>
            <person name="Culley D."/>
            <person name="Daum C."/>
            <person name="Ezra D."/>
            <person name="Gonzalez J."/>
            <person name="Henrissat B."/>
            <person name="Kuo A."/>
            <person name="Liang C."/>
            <person name="Lipzen A."/>
            <person name="Lutzoni F."/>
            <person name="Magnuson J."/>
            <person name="Mondo S."/>
            <person name="Nolan M."/>
            <person name="Ohm R."/>
            <person name="Pangilinan J."/>
            <person name="Park H.-J."/>
            <person name="Ramirez L."/>
            <person name="Alfaro M."/>
            <person name="Sun H."/>
            <person name="Tritt A."/>
            <person name="Yoshinaga Y."/>
            <person name="Zwiers L.-H."/>
            <person name="Turgeon B."/>
            <person name="Goodwin S."/>
            <person name="Spatafora J."/>
            <person name="Crous P."/>
            <person name="Grigoriev I."/>
        </authorList>
    </citation>
    <scope>NUCLEOTIDE SEQUENCE</scope>
    <source>
        <strain evidence="11">CBS 627.86</strain>
    </source>
</reference>
<dbReference type="InterPro" id="IPR003663">
    <property type="entry name" value="Sugar/inositol_transpt"/>
</dbReference>
<comment type="similarity">
    <text evidence="2 8">Belongs to the major facilitator superfamily. Sugar transporter (TC 2.A.1.1) family.</text>
</comment>
<feature type="transmembrane region" description="Helical" evidence="9">
    <location>
        <begin position="201"/>
        <end position="220"/>
    </location>
</feature>
<gene>
    <name evidence="11" type="ORF">BDV96DRAFT_548012</name>
</gene>
<dbReference type="PANTHER" id="PTHR48022:SF5">
    <property type="entry name" value="ALPHA-GLUCOSIDES PERMEASE MPH2-RELATED"/>
    <property type="match status" value="1"/>
</dbReference>
<evidence type="ECO:0000256" key="8">
    <source>
        <dbReference type="RuleBase" id="RU003346"/>
    </source>
</evidence>
<evidence type="ECO:0000256" key="4">
    <source>
        <dbReference type="ARBA" id="ARBA00022692"/>
    </source>
</evidence>
<dbReference type="NCBIfam" id="TIGR00879">
    <property type="entry name" value="SP"/>
    <property type="match status" value="1"/>
</dbReference>
<keyword evidence="4 9" id="KW-0812">Transmembrane</keyword>
<accession>A0A6A5Z4R2</accession>
<dbReference type="Pfam" id="PF00083">
    <property type="entry name" value="Sugar_tr"/>
    <property type="match status" value="1"/>
</dbReference>
<evidence type="ECO:0000256" key="7">
    <source>
        <dbReference type="ARBA" id="ARBA00026248"/>
    </source>
</evidence>
<feature type="transmembrane region" description="Helical" evidence="9">
    <location>
        <begin position="324"/>
        <end position="345"/>
    </location>
</feature>
<keyword evidence="5 9" id="KW-1133">Transmembrane helix</keyword>
<feature type="transmembrane region" description="Helical" evidence="9">
    <location>
        <begin position="63"/>
        <end position="90"/>
    </location>
</feature>
<evidence type="ECO:0000256" key="6">
    <source>
        <dbReference type="ARBA" id="ARBA00023136"/>
    </source>
</evidence>
<dbReference type="FunFam" id="1.20.1250.20:FF:000149">
    <property type="entry name" value="MFS transporter, SP family, general alpha glucoside:H+ symporter"/>
    <property type="match status" value="1"/>
</dbReference>
<dbReference type="PANTHER" id="PTHR48022">
    <property type="entry name" value="PLASTIDIC GLUCOSE TRANSPORTER 4"/>
    <property type="match status" value="1"/>
</dbReference>
<protein>
    <submittedName>
        <fullName evidence="11">Putative maltose permease</fullName>
    </submittedName>
</protein>
<dbReference type="SUPFAM" id="SSF103473">
    <property type="entry name" value="MFS general substrate transporter"/>
    <property type="match status" value="1"/>
</dbReference>
<keyword evidence="6 9" id="KW-0472">Membrane</keyword>
<dbReference type="PROSITE" id="PS50850">
    <property type="entry name" value="MFS"/>
    <property type="match status" value="1"/>
</dbReference>
<keyword evidence="7" id="KW-0462">Maltose metabolism</keyword>
<dbReference type="EMBL" id="ML977326">
    <property type="protein sequence ID" value="KAF2114003.1"/>
    <property type="molecule type" value="Genomic_DNA"/>
</dbReference>
<dbReference type="InterPro" id="IPR005828">
    <property type="entry name" value="MFS_sugar_transport-like"/>
</dbReference>
<sequence length="552" mass="60966">MPVNLSTRNDDVVEVNIQDSAVSRLAEANTGPKFSALVGEAQTATDAEHAMTIREALRLYPKAIAWSMLFSTAIAMEGFDIVLITSLFAFPPFTKKYGTVGKSGKYQIPAPWQAALSNGARIGEILGLLMNGILAEKFGFKKTMVGTLGLLTALIFIPFFAQNLQTLVAADILMGVPWGVFQTLTCQYAAEVCPVVLRPYLTTYVNAMWGVGQLIASGALRGLLQRTDQWAYRIPFALQWMWSVPLMVAISFAPESPWWLVRRGRVDEARTALKRLSLTSQVEQDNTISMMRHTDEVEKEISAGTSYWDCFKGVNLRRTEITSIVWIIQAASGASLMGNAAYFFQQAGLPTSISFDFSMSLYSVAIIGVVISWFAMNRLGRRTLYVGGLCAMVTTMLAVGFASLATTKGSSFAIGSMLLVFTLCYDITVGTVAYSIVTEMPSLRLRTKTIVIGRALYNVQGIINGVITPYMLNPDSWNWKGKAGFFWAGTGFCCLLWAYFRLPEPRGRTSAEMDVLFEQGISARKFRKAVVDPFLIREDGDVRVELQTVEKM</sequence>
<evidence type="ECO:0000256" key="1">
    <source>
        <dbReference type="ARBA" id="ARBA00004141"/>
    </source>
</evidence>
<dbReference type="InterPro" id="IPR050360">
    <property type="entry name" value="MFS_Sugar_Transporters"/>
</dbReference>
<evidence type="ECO:0000256" key="5">
    <source>
        <dbReference type="ARBA" id="ARBA00022989"/>
    </source>
</evidence>
<feature type="transmembrane region" description="Helical" evidence="9">
    <location>
        <begin position="484"/>
        <end position="500"/>
    </location>
</feature>
<dbReference type="Gene3D" id="1.20.1250.20">
    <property type="entry name" value="MFS general substrate transporter like domains"/>
    <property type="match status" value="1"/>
</dbReference>
<organism evidence="11 12">
    <name type="scientific">Lophiotrema nucula</name>
    <dbReference type="NCBI Taxonomy" id="690887"/>
    <lineage>
        <taxon>Eukaryota</taxon>
        <taxon>Fungi</taxon>
        <taxon>Dikarya</taxon>
        <taxon>Ascomycota</taxon>
        <taxon>Pezizomycotina</taxon>
        <taxon>Dothideomycetes</taxon>
        <taxon>Pleosporomycetidae</taxon>
        <taxon>Pleosporales</taxon>
        <taxon>Lophiotremataceae</taxon>
        <taxon>Lophiotrema</taxon>
    </lineage>
</organism>
<dbReference type="InterPro" id="IPR005829">
    <property type="entry name" value="Sugar_transporter_CS"/>
</dbReference>
<feature type="transmembrane region" description="Helical" evidence="9">
    <location>
        <begin position="412"/>
        <end position="434"/>
    </location>
</feature>
<dbReference type="GO" id="GO:0000023">
    <property type="term" value="P:maltose metabolic process"/>
    <property type="evidence" value="ECO:0007669"/>
    <property type="project" value="UniProtKB-KW"/>
</dbReference>
<name>A0A6A5Z4R2_9PLEO</name>
<proteinExistence type="inferred from homology"/>
<dbReference type="InterPro" id="IPR020846">
    <property type="entry name" value="MFS_dom"/>
</dbReference>
<dbReference type="PROSITE" id="PS00217">
    <property type="entry name" value="SUGAR_TRANSPORT_2"/>
    <property type="match status" value="1"/>
</dbReference>
<evidence type="ECO:0000256" key="9">
    <source>
        <dbReference type="SAM" id="Phobius"/>
    </source>
</evidence>
<evidence type="ECO:0000313" key="11">
    <source>
        <dbReference type="EMBL" id="KAF2114003.1"/>
    </source>
</evidence>
<comment type="subcellular location">
    <subcellularLocation>
        <location evidence="1">Membrane</location>
        <topology evidence="1">Multi-pass membrane protein</topology>
    </subcellularLocation>
</comment>
<dbReference type="Proteomes" id="UP000799770">
    <property type="component" value="Unassembled WGS sequence"/>
</dbReference>